<feature type="domain" description="AB hydrolase-1" evidence="1">
    <location>
        <begin position="8"/>
        <end position="230"/>
    </location>
</feature>
<dbReference type="Gene3D" id="3.40.50.1820">
    <property type="entry name" value="alpha/beta hydrolase"/>
    <property type="match status" value="1"/>
</dbReference>
<dbReference type="OrthoDB" id="9814966at2"/>
<evidence type="ECO:0000259" key="1">
    <source>
        <dbReference type="Pfam" id="PF12697"/>
    </source>
</evidence>
<protein>
    <submittedName>
        <fullName evidence="2">Pimeloyl-ACP methyl ester carboxylesterase</fullName>
    </submittedName>
</protein>
<keyword evidence="3" id="KW-1185">Reference proteome</keyword>
<dbReference type="Proteomes" id="UP000239494">
    <property type="component" value="Unassembled WGS sequence"/>
</dbReference>
<dbReference type="AlphaFoldDB" id="A0A2T0SP80"/>
<proteinExistence type="predicted"/>
<dbReference type="SUPFAM" id="SSF53474">
    <property type="entry name" value="alpha/beta-Hydrolases"/>
    <property type="match status" value="1"/>
</dbReference>
<dbReference type="InterPro" id="IPR029058">
    <property type="entry name" value="AB_hydrolase_fold"/>
</dbReference>
<dbReference type="PANTHER" id="PTHR37017:SF11">
    <property type="entry name" value="ESTERASE_LIPASE_THIOESTERASE DOMAIN-CONTAINING PROTEIN"/>
    <property type="match status" value="1"/>
</dbReference>
<dbReference type="InterPro" id="IPR052897">
    <property type="entry name" value="Sec-Metab_Biosynth_Hydrolase"/>
</dbReference>
<dbReference type="PANTHER" id="PTHR37017">
    <property type="entry name" value="AB HYDROLASE-1 DOMAIN-CONTAINING PROTEIN-RELATED"/>
    <property type="match status" value="1"/>
</dbReference>
<accession>A0A2T0SP80</accession>
<gene>
    <name evidence="2" type="ORF">CLV43_114133</name>
</gene>
<dbReference type="EMBL" id="PVTF01000014">
    <property type="protein sequence ID" value="PRY35215.1"/>
    <property type="molecule type" value="Genomic_DNA"/>
</dbReference>
<evidence type="ECO:0000313" key="3">
    <source>
        <dbReference type="Proteomes" id="UP000239494"/>
    </source>
</evidence>
<evidence type="ECO:0000313" key="2">
    <source>
        <dbReference type="EMBL" id="PRY35215.1"/>
    </source>
</evidence>
<organism evidence="2 3">
    <name type="scientific">Umezawaea tangerina</name>
    <dbReference type="NCBI Taxonomy" id="84725"/>
    <lineage>
        <taxon>Bacteria</taxon>
        <taxon>Bacillati</taxon>
        <taxon>Actinomycetota</taxon>
        <taxon>Actinomycetes</taxon>
        <taxon>Pseudonocardiales</taxon>
        <taxon>Pseudonocardiaceae</taxon>
        <taxon>Umezawaea</taxon>
    </lineage>
</organism>
<dbReference type="GO" id="GO:0003824">
    <property type="term" value="F:catalytic activity"/>
    <property type="evidence" value="ECO:0007669"/>
    <property type="project" value="UniProtKB-ARBA"/>
</dbReference>
<sequence length="240" mass="24587">MSSSTPTVVLVHGAFADGSSWAQVVERLRAQGVEALAVGNPLRGLTHDGEYVASLVKQIDGPVVLVGHSYGGPVITYAGSRADNAKALVYVASFGVDKGESALGSVAEFPEVELATSLVPHQFPSGDGTDTEFTIREDVFASVFAADLPAEVTAVAAVSQRPVAQAALGEPLGVEPAWKALPSWFAVATADNAIHPDSQRAAAKRLGATTIEVEGGSHAIAVSHPDEVAALVLAAVRSLG</sequence>
<dbReference type="RefSeq" id="WP_106193683.1">
    <property type="nucleotide sequence ID" value="NZ_PVTF01000014.1"/>
</dbReference>
<dbReference type="InterPro" id="IPR000073">
    <property type="entry name" value="AB_hydrolase_1"/>
</dbReference>
<name>A0A2T0SP80_9PSEU</name>
<comment type="caution">
    <text evidence="2">The sequence shown here is derived from an EMBL/GenBank/DDBJ whole genome shotgun (WGS) entry which is preliminary data.</text>
</comment>
<reference evidence="2 3" key="1">
    <citation type="submission" date="2018-03" db="EMBL/GenBank/DDBJ databases">
        <title>Genomic Encyclopedia of Archaeal and Bacterial Type Strains, Phase II (KMG-II): from individual species to whole genera.</title>
        <authorList>
            <person name="Goeker M."/>
        </authorList>
    </citation>
    <scope>NUCLEOTIDE SEQUENCE [LARGE SCALE GENOMIC DNA]</scope>
    <source>
        <strain evidence="2 3">DSM 44720</strain>
    </source>
</reference>
<dbReference type="Pfam" id="PF12697">
    <property type="entry name" value="Abhydrolase_6"/>
    <property type="match status" value="1"/>
</dbReference>